<dbReference type="PANTHER" id="PTHR43289:SF30">
    <property type="entry name" value="NON-SPECIFIC SERINE_THREONINE PROTEIN KINASE"/>
    <property type="match status" value="1"/>
</dbReference>
<accession>A0A6N7PIG1</accession>
<dbReference type="SUPFAM" id="SSF56112">
    <property type="entry name" value="Protein kinase-like (PK-like)"/>
    <property type="match status" value="1"/>
</dbReference>
<evidence type="ECO:0000313" key="8">
    <source>
        <dbReference type="Proteomes" id="UP000440224"/>
    </source>
</evidence>
<feature type="region of interest" description="Disordered" evidence="5">
    <location>
        <begin position="511"/>
        <end position="531"/>
    </location>
</feature>
<evidence type="ECO:0000313" key="7">
    <source>
        <dbReference type="EMBL" id="MRG91873.1"/>
    </source>
</evidence>
<dbReference type="InterPro" id="IPR011009">
    <property type="entry name" value="Kinase-like_dom_sf"/>
</dbReference>
<dbReference type="GO" id="GO:0005524">
    <property type="term" value="F:ATP binding"/>
    <property type="evidence" value="ECO:0007669"/>
    <property type="project" value="UniProtKB-KW"/>
</dbReference>
<dbReference type="GO" id="GO:0004674">
    <property type="term" value="F:protein serine/threonine kinase activity"/>
    <property type="evidence" value="ECO:0007669"/>
    <property type="project" value="TreeGrafter"/>
</dbReference>
<dbReference type="InterPro" id="IPR008271">
    <property type="entry name" value="Ser/Thr_kinase_AS"/>
</dbReference>
<reference evidence="7 8" key="1">
    <citation type="submission" date="2019-10" db="EMBL/GenBank/DDBJ databases">
        <title>A soil myxobacterium in the family Polyangiaceae.</title>
        <authorList>
            <person name="Li Y."/>
            <person name="Wang J."/>
        </authorList>
    </citation>
    <scope>NUCLEOTIDE SEQUENCE [LARGE SCALE GENOMIC DNA]</scope>
    <source>
        <strain evidence="7 8">DSM 14734</strain>
    </source>
</reference>
<keyword evidence="8" id="KW-1185">Reference proteome</keyword>
<dbReference type="CDD" id="cd14014">
    <property type="entry name" value="STKc_PknB_like"/>
    <property type="match status" value="1"/>
</dbReference>
<evidence type="ECO:0000256" key="5">
    <source>
        <dbReference type="SAM" id="MobiDB-lite"/>
    </source>
</evidence>
<evidence type="ECO:0000256" key="3">
    <source>
        <dbReference type="ARBA" id="ARBA00022777"/>
    </source>
</evidence>
<dbReference type="EMBL" id="WJIE01000002">
    <property type="protein sequence ID" value="MRG91873.1"/>
    <property type="molecule type" value="Genomic_DNA"/>
</dbReference>
<dbReference type="OrthoDB" id="5485607at2"/>
<dbReference type="PROSITE" id="PS50011">
    <property type="entry name" value="PROTEIN_KINASE_DOM"/>
    <property type="match status" value="1"/>
</dbReference>
<dbReference type="AlphaFoldDB" id="A0A6N7PIG1"/>
<sequence length="531" mass="57024">MLFLFPDAIRRAGRVMVDMSRFSISETRGGMAMARMNDKTTQPHGKVEEVGRTREIRPGTIVGDYVIEDLASSGGHGSVYRARHQAKGDRVAIKVMHPSLMALPRMAERFVREVEVILRLHHPNIVEVHELGTLPDGTPWYVMEYLEGTTLRNYLGARGRLAPDEALSILEPVCAALTAAHEDGIVHRDVKASNIMIHEGPPRVVKLLDFGIAKLLAPEPGRAGLTSIGQQLGTPSIMAPEQILCGPIDARTDIYALGALLHVLLTGRPPFESNAQGDLVEQHLAAPPPRPSLRAPVSPALDAIVLRCLEKKPDRRFESVGAFLDALREAVSAGRSEETPHHETELCAVGIHVDLRFPEGADETDETLVVALAQTLERAEDCMRSGGFLLVTVTSTQLLGVRLLSADPVHAKTERRSAVQFALTLHAALQQQDEGSAVHANVAIHVDAVNVRTGAELDIASGDLARTEAWAPQGNVDALVATSAAIEGLSGSAGGFFLEPGPSGTTLVRRAATRRSKPSLTMVSGQGRPGT</sequence>
<evidence type="ECO:0000256" key="4">
    <source>
        <dbReference type="ARBA" id="ARBA00022840"/>
    </source>
</evidence>
<dbReference type="PROSITE" id="PS00108">
    <property type="entry name" value="PROTEIN_KINASE_ST"/>
    <property type="match status" value="1"/>
</dbReference>
<organism evidence="7 8">
    <name type="scientific">Polyangium spumosum</name>
    <dbReference type="NCBI Taxonomy" id="889282"/>
    <lineage>
        <taxon>Bacteria</taxon>
        <taxon>Pseudomonadati</taxon>
        <taxon>Myxococcota</taxon>
        <taxon>Polyangia</taxon>
        <taxon>Polyangiales</taxon>
        <taxon>Polyangiaceae</taxon>
        <taxon>Polyangium</taxon>
    </lineage>
</organism>
<dbReference type="Gene3D" id="3.30.200.20">
    <property type="entry name" value="Phosphorylase Kinase, domain 1"/>
    <property type="match status" value="1"/>
</dbReference>
<feature type="domain" description="Protein kinase" evidence="6">
    <location>
        <begin position="65"/>
        <end position="331"/>
    </location>
</feature>
<dbReference type="SMART" id="SM00220">
    <property type="entry name" value="S_TKc"/>
    <property type="match status" value="1"/>
</dbReference>
<keyword evidence="2" id="KW-0547">Nucleotide-binding</keyword>
<dbReference type="Pfam" id="PF00069">
    <property type="entry name" value="Pkinase"/>
    <property type="match status" value="1"/>
</dbReference>
<dbReference type="InterPro" id="IPR000719">
    <property type="entry name" value="Prot_kinase_dom"/>
</dbReference>
<comment type="caution">
    <text evidence="7">The sequence shown here is derived from an EMBL/GenBank/DDBJ whole genome shotgun (WGS) entry which is preliminary data.</text>
</comment>
<evidence type="ECO:0000256" key="1">
    <source>
        <dbReference type="ARBA" id="ARBA00022679"/>
    </source>
</evidence>
<name>A0A6N7PIG1_9BACT</name>
<dbReference type="Proteomes" id="UP000440224">
    <property type="component" value="Unassembled WGS sequence"/>
</dbReference>
<dbReference type="Gene3D" id="1.10.510.10">
    <property type="entry name" value="Transferase(Phosphotransferase) domain 1"/>
    <property type="match status" value="1"/>
</dbReference>
<proteinExistence type="predicted"/>
<keyword evidence="1" id="KW-0808">Transferase</keyword>
<protein>
    <submittedName>
        <fullName evidence="7">Protein kinase</fullName>
    </submittedName>
</protein>
<evidence type="ECO:0000259" key="6">
    <source>
        <dbReference type="PROSITE" id="PS50011"/>
    </source>
</evidence>
<dbReference type="PANTHER" id="PTHR43289">
    <property type="entry name" value="MITOGEN-ACTIVATED PROTEIN KINASE KINASE KINASE 20-RELATED"/>
    <property type="match status" value="1"/>
</dbReference>
<evidence type="ECO:0000256" key="2">
    <source>
        <dbReference type="ARBA" id="ARBA00022741"/>
    </source>
</evidence>
<keyword evidence="3 7" id="KW-0418">Kinase</keyword>
<keyword evidence="4" id="KW-0067">ATP-binding</keyword>
<gene>
    <name evidence="7" type="ORF">GF068_08040</name>
</gene>